<reference evidence="5 6" key="1">
    <citation type="journal article" date="2017" name="Nature">
        <title>Atmospheric trace gases support primary production in Antarctic desert surface soil.</title>
        <authorList>
            <person name="Ji M."/>
            <person name="Greening C."/>
            <person name="Vanwonterghem I."/>
            <person name="Carere C.R."/>
            <person name="Bay S.K."/>
            <person name="Steen J.A."/>
            <person name="Montgomery K."/>
            <person name="Lines T."/>
            <person name="Beardall J."/>
            <person name="van Dorst J."/>
            <person name="Snape I."/>
            <person name="Stott M.B."/>
            <person name="Hugenholtz P."/>
            <person name="Ferrari B.C."/>
        </authorList>
    </citation>
    <scope>NUCLEOTIDE SEQUENCE [LARGE SCALE GENOMIC DNA]</scope>
    <source>
        <strain evidence="5">RRmetagenome_bin12</strain>
    </source>
</reference>
<evidence type="ECO:0000313" key="7">
    <source>
        <dbReference type="Proteomes" id="UP000606991"/>
    </source>
</evidence>
<accession>A0A934K0S1</accession>
<comment type="caution">
    <text evidence="5">The sequence shown here is derived from an EMBL/GenBank/DDBJ whole genome shotgun (WGS) entry which is preliminary data.</text>
</comment>
<evidence type="ECO:0000313" key="5">
    <source>
        <dbReference type="EMBL" id="PZR81330.1"/>
    </source>
</evidence>
<sequence>MAKVLLADDDPDIRELGRLLLSRHGHQVVTAEDGVEAIAMLPRETPALVVTDLNMPHKDGRDVCSAVRSSATLGLIPVVILTALPLNDERVVQATTECHAVVLLKTDISTLGDLADRLVAEGTAA</sequence>
<dbReference type="EMBL" id="QHBU01000116">
    <property type="protein sequence ID" value="PZR81330.1"/>
    <property type="molecule type" value="Genomic_DNA"/>
</dbReference>
<dbReference type="InterPro" id="IPR050595">
    <property type="entry name" value="Bact_response_regulator"/>
</dbReference>
<proteinExistence type="predicted"/>
<dbReference type="SMART" id="SM00448">
    <property type="entry name" value="REC"/>
    <property type="match status" value="1"/>
</dbReference>
<dbReference type="GO" id="GO:0000160">
    <property type="term" value="P:phosphorelay signal transduction system"/>
    <property type="evidence" value="ECO:0007669"/>
    <property type="project" value="InterPro"/>
</dbReference>
<evidence type="ECO:0000256" key="1">
    <source>
        <dbReference type="ARBA" id="ARBA00022553"/>
    </source>
</evidence>
<dbReference type="SUPFAM" id="SSF52172">
    <property type="entry name" value="CheY-like"/>
    <property type="match status" value="1"/>
</dbReference>
<evidence type="ECO:0000259" key="3">
    <source>
        <dbReference type="PROSITE" id="PS50110"/>
    </source>
</evidence>
<gene>
    <name evidence="5" type="ORF">DLM65_06070</name>
    <name evidence="4" type="ORF">JF886_07860</name>
</gene>
<feature type="domain" description="Response regulatory" evidence="3">
    <location>
        <begin position="3"/>
        <end position="119"/>
    </location>
</feature>
<feature type="modified residue" description="4-aspartylphosphate" evidence="2">
    <location>
        <position position="52"/>
    </location>
</feature>
<evidence type="ECO:0000313" key="4">
    <source>
        <dbReference type="EMBL" id="MBJ7594763.1"/>
    </source>
</evidence>
<dbReference type="PROSITE" id="PS50110">
    <property type="entry name" value="RESPONSE_REGULATORY"/>
    <property type="match status" value="1"/>
</dbReference>
<accession>A0A2W5Z7G4</accession>
<evidence type="ECO:0000256" key="2">
    <source>
        <dbReference type="PROSITE-ProRule" id="PRU00169"/>
    </source>
</evidence>
<dbReference type="EMBL" id="JAEKNS010000080">
    <property type="protein sequence ID" value="MBJ7594763.1"/>
    <property type="molecule type" value="Genomic_DNA"/>
</dbReference>
<dbReference type="Pfam" id="PF00072">
    <property type="entry name" value="Response_reg"/>
    <property type="match status" value="1"/>
</dbReference>
<organism evidence="5 6">
    <name type="scientific">Candidatus Aeolococcus gillhamiae</name>
    <dbReference type="NCBI Taxonomy" id="3127015"/>
    <lineage>
        <taxon>Bacteria</taxon>
        <taxon>Bacillati</taxon>
        <taxon>Candidatus Dormiibacterota</taxon>
        <taxon>Candidatus Dormibacteria</taxon>
        <taxon>Candidatus Aeolococcales</taxon>
        <taxon>Candidatus Aeolococcaceae</taxon>
        <taxon>Candidatus Aeolococcus</taxon>
    </lineage>
</organism>
<name>A0A2W5Z7G4_9BACT</name>
<dbReference type="Proteomes" id="UP000606991">
    <property type="component" value="Unassembled WGS sequence"/>
</dbReference>
<dbReference type="PANTHER" id="PTHR44591:SF3">
    <property type="entry name" value="RESPONSE REGULATORY DOMAIN-CONTAINING PROTEIN"/>
    <property type="match status" value="1"/>
</dbReference>
<dbReference type="InterPro" id="IPR001789">
    <property type="entry name" value="Sig_transdc_resp-reg_receiver"/>
</dbReference>
<keyword evidence="1 2" id="KW-0597">Phosphoprotein</keyword>
<dbReference type="AlphaFoldDB" id="A0A2W5Z7G4"/>
<reference evidence="4 7" key="3">
    <citation type="submission" date="2020-10" db="EMBL/GenBank/DDBJ databases">
        <title>Ca. Dormibacterota MAGs.</title>
        <authorList>
            <person name="Montgomery K."/>
        </authorList>
    </citation>
    <scope>NUCLEOTIDE SEQUENCE [LARGE SCALE GENOMIC DNA]</scope>
    <source>
        <strain evidence="4">SC8812_S17_18</strain>
    </source>
</reference>
<evidence type="ECO:0000313" key="6">
    <source>
        <dbReference type="Proteomes" id="UP000248724"/>
    </source>
</evidence>
<dbReference type="InterPro" id="IPR011006">
    <property type="entry name" value="CheY-like_superfamily"/>
</dbReference>
<reference evidence="5" key="2">
    <citation type="submission" date="2018-05" db="EMBL/GenBank/DDBJ databases">
        <authorList>
            <person name="Ferrari B."/>
        </authorList>
    </citation>
    <scope>NUCLEOTIDE SEQUENCE</scope>
    <source>
        <strain evidence="5">RRmetagenome_bin12</strain>
    </source>
</reference>
<dbReference type="Proteomes" id="UP000248724">
    <property type="component" value="Unassembled WGS sequence"/>
</dbReference>
<dbReference type="PANTHER" id="PTHR44591">
    <property type="entry name" value="STRESS RESPONSE REGULATOR PROTEIN 1"/>
    <property type="match status" value="1"/>
</dbReference>
<dbReference type="Gene3D" id="3.40.50.2300">
    <property type="match status" value="1"/>
</dbReference>
<protein>
    <submittedName>
        <fullName evidence="4">Response regulator</fullName>
    </submittedName>
</protein>